<dbReference type="EMBL" id="LR031521">
    <property type="protein sequence ID" value="VDC39318.1"/>
    <property type="molecule type" value="Genomic_DNA"/>
</dbReference>
<proteinExistence type="predicted"/>
<protein>
    <submittedName>
        <fullName evidence="1">DUF1642 domain-containing protein</fullName>
    </submittedName>
</protein>
<organism evidence="1 2">
    <name type="scientific">Streptococcus pyogenes</name>
    <dbReference type="NCBI Taxonomy" id="1314"/>
    <lineage>
        <taxon>Bacteria</taxon>
        <taxon>Bacillati</taxon>
        <taxon>Bacillota</taxon>
        <taxon>Bacilli</taxon>
        <taxon>Lactobacillales</taxon>
        <taxon>Streptococcaceae</taxon>
        <taxon>Streptococcus</taxon>
    </lineage>
</organism>
<dbReference type="InterPro" id="IPR012865">
    <property type="entry name" value="DUF1642"/>
</dbReference>
<sequence length="174" mass="20534">MNIEEAKRAIRELEAFNYFDFKGNLIKRIDVLGIIDQLGQPKVVVPKPVFEMIKFRKEHDQDLTTTFVNIHAYPDNVFHWVANNGDLFAQAWLAYPNITIEKEKLYTVEIPNPNREGRGHAKFVLERQGNKVFLVKRKSKDCYYNKNSNHLTESEIRKDFDWAWREGFAEEVTE</sequence>
<dbReference type="RefSeq" id="WP_011285572.1">
    <property type="nucleotide sequence ID" value="NZ_CAAHGW010000003.1"/>
</dbReference>
<name>A0ABD7UU23_STRPY</name>
<evidence type="ECO:0000313" key="2">
    <source>
        <dbReference type="Proteomes" id="UP000274496"/>
    </source>
</evidence>
<gene>
    <name evidence="1" type="ORF">SP119_1030</name>
</gene>
<evidence type="ECO:0000313" key="1">
    <source>
        <dbReference type="EMBL" id="VDC39318.1"/>
    </source>
</evidence>
<dbReference type="Proteomes" id="UP000274496">
    <property type="component" value="Chromosome"/>
</dbReference>
<dbReference type="AlphaFoldDB" id="A0ABD7UU23"/>
<dbReference type="Pfam" id="PF07852">
    <property type="entry name" value="DUF1642"/>
    <property type="match status" value="1"/>
</dbReference>
<accession>A0ABD7UU23</accession>
<reference evidence="1 2" key="1">
    <citation type="submission" date="2018-10" db="EMBL/GenBank/DDBJ databases">
        <authorList>
            <person name="Rosinski-Chupin I."/>
        </authorList>
    </citation>
    <scope>NUCLEOTIDE SEQUENCE [LARGE SCALE GENOMIC DNA]</scope>
    <source>
        <strain evidence="1 2">S119</strain>
    </source>
</reference>